<feature type="region of interest" description="Disordered" evidence="1">
    <location>
        <begin position="342"/>
        <end position="396"/>
    </location>
</feature>
<dbReference type="AlphaFoldDB" id="A0AAI9X490"/>
<feature type="compositionally biased region" description="Basic residues" evidence="1">
    <location>
        <begin position="362"/>
        <end position="372"/>
    </location>
</feature>
<feature type="compositionally biased region" description="Low complexity" evidence="1">
    <location>
        <begin position="376"/>
        <end position="389"/>
    </location>
</feature>
<reference evidence="2" key="1">
    <citation type="submission" date="2015-06" db="EMBL/GenBank/DDBJ databases">
        <authorList>
            <person name="Nguyen H."/>
        </authorList>
    </citation>
    <scope>NUCLEOTIDE SEQUENCE</scope>
    <source>
        <strain evidence="2">DAOM 180753</strain>
    </source>
</reference>
<keyword evidence="3" id="KW-1185">Reference proteome</keyword>
<protein>
    <submittedName>
        <fullName evidence="2">Uncharacterized protein</fullName>
    </submittedName>
</protein>
<dbReference type="Proteomes" id="UP001227192">
    <property type="component" value="Unassembled WGS sequence"/>
</dbReference>
<sequence length="569" mass="61936">MSLQPPPLKNWPHTYDQRYIYKRFGIENYPNDHQVVHDLAQEVFDIVAVESLNDGRALKNLFRSSYSRTKIQFEWRKRIPRLPAAVRAHVTDVELLTGALYKYLNCIQDELQKEFEKQLNEAQAAEAAAAAGEGSAGGKTTGGKVAGGKAAGPSTAQQPSERSVEKQPEQRKKFDYGRPFIVPNGDIQIIRADHPDMPIAIRVSDFLTDRENPQDICPDGDWINIANIKFEVFKENLTQEGYLRDGDTIWLHHLSLDQLDPALIANPQPGEVRLASFNLASTLLRTIREHWPKLRNPSPDPFRGNRRSPLPRPNMTVIIRSGNIRGGALSANQPAIARPTEQIGGNKIAPNRRSEQVARYAASKHAKTKRKRAEAEAAAAETAGETGAETDAEMNAPAAQRRRLGVARKTATVPEASPAPGPSSGPVFAPSPLFIPGPVPGPFPGLSPGPTFAPSPLLPPVPAPDPGTGTGIAFAPAPGGQQQQEGGDENSFFELLRPIIVETGHGADYGLGQQPQEGGADDPAFQALLDPALRNTERLAGDESAAIQTFLNENQWAEEPMEEGEPMEE</sequence>
<feature type="region of interest" description="Disordered" evidence="1">
    <location>
        <begin position="130"/>
        <end position="178"/>
    </location>
</feature>
<gene>
    <name evidence="2" type="ORF">VN97_g10586</name>
</gene>
<evidence type="ECO:0000313" key="3">
    <source>
        <dbReference type="Proteomes" id="UP001227192"/>
    </source>
</evidence>
<comment type="caution">
    <text evidence="2">The sequence shown here is derived from an EMBL/GenBank/DDBJ whole genome shotgun (WGS) entry which is preliminary data.</text>
</comment>
<feature type="compositionally biased region" description="Gly residues" evidence="1">
    <location>
        <begin position="134"/>
        <end position="150"/>
    </location>
</feature>
<proteinExistence type="predicted"/>
<evidence type="ECO:0000256" key="1">
    <source>
        <dbReference type="SAM" id="MobiDB-lite"/>
    </source>
</evidence>
<accession>A0AAI9X490</accession>
<dbReference type="EMBL" id="LACB01000503">
    <property type="protein sequence ID" value="KAJ9482834.1"/>
    <property type="molecule type" value="Genomic_DNA"/>
</dbReference>
<feature type="compositionally biased region" description="Basic and acidic residues" evidence="1">
    <location>
        <begin position="162"/>
        <end position="176"/>
    </location>
</feature>
<reference evidence="2" key="2">
    <citation type="journal article" date="2016" name="Fungal Biol.">
        <title>Ochratoxin A production by Penicillium thymicola.</title>
        <authorList>
            <person name="Nguyen H.D.T."/>
            <person name="McMullin D.R."/>
            <person name="Ponomareva E."/>
            <person name="Riley R."/>
            <person name="Pomraning K.R."/>
            <person name="Baker S.E."/>
            <person name="Seifert K.A."/>
        </authorList>
    </citation>
    <scope>NUCLEOTIDE SEQUENCE</scope>
    <source>
        <strain evidence="2">DAOM 180753</strain>
    </source>
</reference>
<organism evidence="2 3">
    <name type="scientific">Penicillium thymicola</name>
    <dbReference type="NCBI Taxonomy" id="293382"/>
    <lineage>
        <taxon>Eukaryota</taxon>
        <taxon>Fungi</taxon>
        <taxon>Dikarya</taxon>
        <taxon>Ascomycota</taxon>
        <taxon>Pezizomycotina</taxon>
        <taxon>Eurotiomycetes</taxon>
        <taxon>Eurotiomycetidae</taxon>
        <taxon>Eurotiales</taxon>
        <taxon>Aspergillaceae</taxon>
        <taxon>Penicillium</taxon>
    </lineage>
</organism>
<name>A0AAI9X490_PENTH</name>
<evidence type="ECO:0000313" key="2">
    <source>
        <dbReference type="EMBL" id="KAJ9482834.1"/>
    </source>
</evidence>